<evidence type="ECO:0000256" key="1">
    <source>
        <dbReference type="SAM" id="MobiDB-lite"/>
    </source>
</evidence>
<evidence type="ECO:0000313" key="3">
    <source>
        <dbReference type="Proteomes" id="UP000052943"/>
    </source>
</evidence>
<dbReference type="OrthoDB" id="117791at2759"/>
<dbReference type="EMBL" id="LNFO01000473">
    <property type="protein sequence ID" value="KUG01075.1"/>
    <property type="molecule type" value="Genomic_DNA"/>
</dbReference>
<dbReference type="Proteomes" id="UP000052943">
    <property type="component" value="Unassembled WGS sequence"/>
</dbReference>
<dbReference type="AlphaFoldDB" id="A0A0W8DYC0"/>
<proteinExistence type="predicted"/>
<gene>
    <name evidence="2" type="ORF">AM587_10012545</name>
</gene>
<feature type="region of interest" description="Disordered" evidence="1">
    <location>
        <begin position="1"/>
        <end position="26"/>
    </location>
</feature>
<accession>A0A0W8DYC0</accession>
<comment type="caution">
    <text evidence="2">The sequence shown here is derived from an EMBL/GenBank/DDBJ whole genome shotgun (WGS) entry which is preliminary data.</text>
</comment>
<reference evidence="2 3" key="1">
    <citation type="submission" date="2015-11" db="EMBL/GenBank/DDBJ databases">
        <title>Genomes and virulence difference between two physiological races of Phytophthora nicotianae.</title>
        <authorList>
            <person name="Liu H."/>
            <person name="Ma X."/>
            <person name="Yu H."/>
            <person name="Fang D."/>
            <person name="Li Y."/>
            <person name="Wang X."/>
            <person name="Wang W."/>
            <person name="Dong Y."/>
            <person name="Xiao B."/>
        </authorList>
    </citation>
    <scope>NUCLEOTIDE SEQUENCE [LARGE SCALE GENOMIC DNA]</scope>
    <source>
        <strain evidence="3">race 0</strain>
    </source>
</reference>
<protein>
    <submittedName>
        <fullName evidence="2">Uncharacterized protein</fullName>
    </submittedName>
</protein>
<organism evidence="2 3">
    <name type="scientific">Phytophthora nicotianae</name>
    <name type="common">Potato buckeye rot agent</name>
    <name type="synonym">Phytophthora parasitica</name>
    <dbReference type="NCBI Taxonomy" id="4792"/>
    <lineage>
        <taxon>Eukaryota</taxon>
        <taxon>Sar</taxon>
        <taxon>Stramenopiles</taxon>
        <taxon>Oomycota</taxon>
        <taxon>Peronosporomycetes</taxon>
        <taxon>Peronosporales</taxon>
        <taxon>Peronosporaceae</taxon>
        <taxon>Phytophthora</taxon>
    </lineage>
</organism>
<name>A0A0W8DYC0_PHYNI</name>
<sequence>MQHTPTPFDAPTESSQSPAAKKRKPTYLVRKEEEKALRDEVVKLEAEVATLQMQRIPMAVSSMQQVAGESNALCEFGRNQQLGVAAAQSLMLECTRTQHSHPLWSRICLKKDWSERRATLVAIRQAKLQTAYTYAMARNQCIANSSDQESQEKFETDDGDVCCTSNTVIHFPGVESLEQVFDALCFYLNYMEISISERLGHITVREDYDVIEGSAFNCRIISSDENGVSTESNTVVFTQLFAKGDARFGGEPCAVVASGCVDEDELHPYNGAERIRKDISGAIVLTVSRQQDSQLAESGVEVVMRRSGILKLHYPQFPLSPFAQQEVEDGIADWGKVMIKTMREVLEFTELLLFNMSDVSTSCRSPVSTAKKRKPTYLVRKEEKRALKDEILELQAQVAVLKTKGMPTGAAIAADPLLRQSTAKWKVLTNTIKNQQLGVAAAQSLAMECTRTQYSHPLHSRIRLKTNWGERRATLMAIREDKLTTAYDYVMARSHFAADSQNSNEQYETDEGDICFVGNTVVKFPGVQSLEQVFEALCFYLTNMEISISERLGHITVREDYDMVEGSAYNARIVSSDSNGISTESNTVVFMQLIQEHDRRYAGESCVVVASDCVDEDERYPYRPSEYIRKDISGAIVMTADSGASDGGDEMVVTMRRTGFLKLHRSEFPVPPLAQQELEAGIADWGTVMIKAMREILYARS</sequence>
<evidence type="ECO:0000313" key="2">
    <source>
        <dbReference type="EMBL" id="KUG01075.1"/>
    </source>
</evidence>